<protein>
    <recommendedName>
        <fullName evidence="3">Carrier domain-containing protein</fullName>
    </recommendedName>
</protein>
<gene>
    <name evidence="4" type="ORF">CS062_06320</name>
</gene>
<keyword evidence="1" id="KW-0596">Phosphopantetheine</keyword>
<dbReference type="RefSeq" id="WP_099860598.1">
    <property type="nucleotide sequence ID" value="NZ_PEOG01000013.1"/>
</dbReference>
<dbReference type="SUPFAM" id="SSF47336">
    <property type="entry name" value="ACP-like"/>
    <property type="match status" value="1"/>
</dbReference>
<dbReference type="InterPro" id="IPR020806">
    <property type="entry name" value="PKS_PP-bd"/>
</dbReference>
<reference evidence="4 5" key="1">
    <citation type="submission" date="2017-11" db="EMBL/GenBank/DDBJ databases">
        <title>Draft genome sequence of Mitsuaria sp. HWN-4.</title>
        <authorList>
            <person name="Gundlapally S.R."/>
        </authorList>
    </citation>
    <scope>NUCLEOTIDE SEQUENCE [LARGE SCALE GENOMIC DNA]</scope>
    <source>
        <strain evidence="4 5">HWN-4</strain>
    </source>
</reference>
<evidence type="ECO:0000313" key="4">
    <source>
        <dbReference type="EMBL" id="PIM54081.1"/>
    </source>
</evidence>
<dbReference type="SMART" id="SM01294">
    <property type="entry name" value="PKS_PP_betabranch"/>
    <property type="match status" value="1"/>
</dbReference>
<comment type="caution">
    <text evidence="4">The sequence shown here is derived from an EMBL/GenBank/DDBJ whole genome shotgun (WGS) entry which is preliminary data.</text>
</comment>
<dbReference type="SMART" id="SM00823">
    <property type="entry name" value="PKS_PP"/>
    <property type="match status" value="1"/>
</dbReference>
<dbReference type="Proteomes" id="UP000231501">
    <property type="component" value="Unassembled WGS sequence"/>
</dbReference>
<keyword evidence="2" id="KW-0597">Phosphoprotein</keyword>
<organism evidence="4 5">
    <name type="scientific">Roseateles chitinivorans</name>
    <dbReference type="NCBI Taxonomy" id="2917965"/>
    <lineage>
        <taxon>Bacteria</taxon>
        <taxon>Pseudomonadati</taxon>
        <taxon>Pseudomonadota</taxon>
        <taxon>Betaproteobacteria</taxon>
        <taxon>Burkholderiales</taxon>
        <taxon>Sphaerotilaceae</taxon>
        <taxon>Roseateles</taxon>
    </lineage>
</organism>
<dbReference type="Pfam" id="PF00550">
    <property type="entry name" value="PP-binding"/>
    <property type="match status" value="1"/>
</dbReference>
<evidence type="ECO:0000259" key="3">
    <source>
        <dbReference type="PROSITE" id="PS50075"/>
    </source>
</evidence>
<keyword evidence="5" id="KW-1185">Reference proteome</keyword>
<dbReference type="Gene3D" id="1.10.1200.10">
    <property type="entry name" value="ACP-like"/>
    <property type="match status" value="1"/>
</dbReference>
<dbReference type="InterPro" id="IPR036736">
    <property type="entry name" value="ACP-like_sf"/>
</dbReference>
<accession>A0A2G9CCD3</accession>
<dbReference type="OrthoDB" id="7063706at2"/>
<evidence type="ECO:0000313" key="5">
    <source>
        <dbReference type="Proteomes" id="UP000231501"/>
    </source>
</evidence>
<dbReference type="AlphaFoldDB" id="A0A2G9CCD3"/>
<dbReference type="GO" id="GO:0031177">
    <property type="term" value="F:phosphopantetheine binding"/>
    <property type="evidence" value="ECO:0007669"/>
    <property type="project" value="InterPro"/>
</dbReference>
<evidence type="ECO:0000256" key="2">
    <source>
        <dbReference type="ARBA" id="ARBA00022553"/>
    </source>
</evidence>
<name>A0A2G9CCD3_9BURK</name>
<feature type="domain" description="Carrier" evidence="3">
    <location>
        <begin position="2"/>
        <end position="76"/>
    </location>
</feature>
<proteinExistence type="predicted"/>
<dbReference type="InterPro" id="IPR009081">
    <property type="entry name" value="PP-bd_ACP"/>
</dbReference>
<dbReference type="PROSITE" id="PS50075">
    <property type="entry name" value="CARRIER"/>
    <property type="match status" value="1"/>
</dbReference>
<sequence length="95" mass="9944">MSNTLEELRQLACHDLGMSADDLKNDVTFAELGLDSLMLVDFMFAVEDKFHIEIDHDAAMKQPTIAGLATLVDALLAGDGDAGTPAAPVTAVAAA</sequence>
<evidence type="ECO:0000256" key="1">
    <source>
        <dbReference type="ARBA" id="ARBA00022450"/>
    </source>
</evidence>
<dbReference type="EMBL" id="PEOG01000013">
    <property type="protein sequence ID" value="PIM54081.1"/>
    <property type="molecule type" value="Genomic_DNA"/>
</dbReference>